<evidence type="ECO:0000313" key="2">
    <source>
        <dbReference type="Proteomes" id="UP000887013"/>
    </source>
</evidence>
<evidence type="ECO:0000313" key="1">
    <source>
        <dbReference type="EMBL" id="GFU58764.1"/>
    </source>
</evidence>
<comment type="caution">
    <text evidence="1">The sequence shown here is derived from an EMBL/GenBank/DDBJ whole genome shotgun (WGS) entry which is preliminary data.</text>
</comment>
<accession>A0A8X6QZH1</accession>
<gene>
    <name evidence="1" type="primary">lec-1</name>
    <name evidence="1" type="ORF">NPIL_136671</name>
</gene>
<reference evidence="1" key="1">
    <citation type="submission" date="2020-08" db="EMBL/GenBank/DDBJ databases">
        <title>Multicomponent nature underlies the extraordinary mechanical properties of spider dragline silk.</title>
        <authorList>
            <person name="Kono N."/>
            <person name="Nakamura H."/>
            <person name="Mori M."/>
            <person name="Yoshida Y."/>
            <person name="Ohtoshi R."/>
            <person name="Malay A.D."/>
            <person name="Moran D.A.P."/>
            <person name="Tomita M."/>
            <person name="Numata K."/>
            <person name="Arakawa K."/>
        </authorList>
    </citation>
    <scope>NUCLEOTIDE SEQUENCE</scope>
</reference>
<name>A0A8X6QZH1_NEPPI</name>
<dbReference type="EMBL" id="BMAW01040201">
    <property type="protein sequence ID" value="GFU58764.1"/>
    <property type="molecule type" value="Genomic_DNA"/>
</dbReference>
<keyword evidence="2" id="KW-1185">Reference proteome</keyword>
<dbReference type="Proteomes" id="UP000887013">
    <property type="component" value="Unassembled WGS sequence"/>
</dbReference>
<proteinExistence type="predicted"/>
<sequence length="73" mass="8005">MADVKVAALVASVRNAPGIHYKNPRFPLNIKLPDNLECGSKIYIHGCVAAEANSHGVDARRCQLKISLRHLRS</sequence>
<protein>
    <submittedName>
        <fullName evidence="1">Galectin</fullName>
    </submittedName>
</protein>
<organism evidence="1 2">
    <name type="scientific">Nephila pilipes</name>
    <name type="common">Giant wood spider</name>
    <name type="synonym">Nephila maculata</name>
    <dbReference type="NCBI Taxonomy" id="299642"/>
    <lineage>
        <taxon>Eukaryota</taxon>
        <taxon>Metazoa</taxon>
        <taxon>Ecdysozoa</taxon>
        <taxon>Arthropoda</taxon>
        <taxon>Chelicerata</taxon>
        <taxon>Arachnida</taxon>
        <taxon>Araneae</taxon>
        <taxon>Araneomorphae</taxon>
        <taxon>Entelegynae</taxon>
        <taxon>Araneoidea</taxon>
        <taxon>Nephilidae</taxon>
        <taxon>Nephila</taxon>
    </lineage>
</organism>
<dbReference type="AlphaFoldDB" id="A0A8X6QZH1"/>